<dbReference type="RefSeq" id="WP_339855062.1">
    <property type="nucleotide sequence ID" value="NZ_CAXAXR010000016.1"/>
</dbReference>
<feature type="domain" description="Serine aminopeptidase S33" evidence="1">
    <location>
        <begin position="79"/>
        <end position="205"/>
    </location>
</feature>
<dbReference type="InterPro" id="IPR022742">
    <property type="entry name" value="Hydrolase_4"/>
</dbReference>
<keyword evidence="2" id="KW-0378">Hydrolase</keyword>
<dbReference type="EMBL" id="DMVW01000067">
    <property type="protein sequence ID" value="HAR51555.1"/>
    <property type="molecule type" value="Genomic_DNA"/>
</dbReference>
<dbReference type="SUPFAM" id="SSF53474">
    <property type="entry name" value="alpha/beta-Hydrolases"/>
    <property type="match status" value="1"/>
</dbReference>
<accession>A0A348WAJ3</accession>
<evidence type="ECO:0000259" key="1">
    <source>
        <dbReference type="Pfam" id="PF12146"/>
    </source>
</evidence>
<dbReference type="Pfam" id="PF12146">
    <property type="entry name" value="Hydrolase_4"/>
    <property type="match status" value="1"/>
</dbReference>
<protein>
    <submittedName>
        <fullName evidence="2">Alpha/beta hydrolase</fullName>
    </submittedName>
</protein>
<dbReference type="InterPro" id="IPR029058">
    <property type="entry name" value="AB_hydrolase_fold"/>
</dbReference>
<dbReference type="GO" id="GO:0016787">
    <property type="term" value="F:hydrolase activity"/>
    <property type="evidence" value="ECO:0007669"/>
    <property type="project" value="UniProtKB-KW"/>
</dbReference>
<gene>
    <name evidence="2" type="ORF">DCS45_06700</name>
</gene>
<name>A0A348WAJ3_9RHOB</name>
<organism evidence="2 3">
    <name type="scientific">Roseovarius nubinhibens</name>
    <dbReference type="NCBI Taxonomy" id="314263"/>
    <lineage>
        <taxon>Bacteria</taxon>
        <taxon>Pseudomonadati</taxon>
        <taxon>Pseudomonadota</taxon>
        <taxon>Alphaproteobacteria</taxon>
        <taxon>Rhodobacterales</taxon>
        <taxon>Roseobacteraceae</taxon>
        <taxon>Roseovarius</taxon>
    </lineage>
</organism>
<evidence type="ECO:0000313" key="3">
    <source>
        <dbReference type="Proteomes" id="UP000264719"/>
    </source>
</evidence>
<sequence>MRRALRWAGIALGLGVLALVTLAPREPVEMGATFEPRKFGEGVGVYLEVMESRFDDIRDGAQKRIVWAGPREMRTPLSIVYVHGFSASSEEIRPVPDRVAEALGANLFFTRLSGHGRGAEAMGEPRVGDWMQDMAEALAVGRAIGDEVIVIGTSTGATLAHAALFDAAMAENIRGVVLISPNYGINNPMAPLLTWPGARQWLPLVAGARRSFEPQNEGHAEFWTTEYPSTAVFPMAALVAHVRGMDHASLTVPALFYYDDGDQVVRPDLTDGVVAHWGGAATRGRPVLTETDDRFAHVVAGDILSPGNTGRAVEEIVAWVKKLE</sequence>
<dbReference type="AlphaFoldDB" id="A0A348WAJ3"/>
<evidence type="ECO:0000313" key="2">
    <source>
        <dbReference type="EMBL" id="HAR51555.1"/>
    </source>
</evidence>
<proteinExistence type="predicted"/>
<dbReference type="Proteomes" id="UP000264719">
    <property type="component" value="Unassembled WGS sequence"/>
</dbReference>
<comment type="caution">
    <text evidence="2">The sequence shown here is derived from an EMBL/GenBank/DDBJ whole genome shotgun (WGS) entry which is preliminary data.</text>
</comment>
<reference evidence="2 3" key="1">
    <citation type="journal article" date="2018" name="Nat. Biotechnol.">
        <title>A standardized bacterial taxonomy based on genome phylogeny substantially revises the tree of life.</title>
        <authorList>
            <person name="Parks D.H."/>
            <person name="Chuvochina M."/>
            <person name="Waite D.W."/>
            <person name="Rinke C."/>
            <person name="Skarshewski A."/>
            <person name="Chaumeil P.A."/>
            <person name="Hugenholtz P."/>
        </authorList>
    </citation>
    <scope>NUCLEOTIDE SEQUENCE [LARGE SCALE GENOMIC DNA]</scope>
    <source>
        <strain evidence="2">UBA9169</strain>
    </source>
</reference>
<dbReference type="Gene3D" id="3.40.50.1820">
    <property type="entry name" value="alpha/beta hydrolase"/>
    <property type="match status" value="1"/>
</dbReference>